<dbReference type="PROSITE" id="PS50833">
    <property type="entry name" value="BRIX"/>
    <property type="match status" value="1"/>
</dbReference>
<reference evidence="3 5" key="1">
    <citation type="journal article" date="2019" name="Nat. Microbiol.">
        <title>Expanding anaerobic alkane metabolism in the domain of Archaea.</title>
        <authorList>
            <person name="Wang Y."/>
            <person name="Wegener G."/>
            <person name="Hou J."/>
            <person name="Wang F."/>
            <person name="Xiao X."/>
        </authorList>
    </citation>
    <scope>NUCLEOTIDE SEQUENCE [LARGE SCALE GENOMIC DNA]</scope>
    <source>
        <strain evidence="3">WYZ-LMO11</strain>
    </source>
</reference>
<sequence>MYVLLTTSLRPNPRIRNFCKDLVSTSLIFYYHTRGKMNILSLFSYASSIKANRVWIVYSRHGNPGMINFFNLDRNEKIGAIFIKGVTLKRELSNVYSKSTKNNSIKLFLEDEKLKGLYELIKLAISSEEIFSSENITRIEISKNKEGLAEIKFIDDKTNLLCGPKVIVKGYIKEDKVEFFN</sequence>
<evidence type="ECO:0000259" key="1">
    <source>
        <dbReference type="PROSITE" id="PS50833"/>
    </source>
</evidence>
<dbReference type="GO" id="GO:0006364">
    <property type="term" value="P:rRNA processing"/>
    <property type="evidence" value="ECO:0007669"/>
    <property type="project" value="InterPro"/>
</dbReference>
<evidence type="ECO:0000313" key="2">
    <source>
        <dbReference type="EMBL" id="RZN56856.1"/>
    </source>
</evidence>
<comment type="caution">
    <text evidence="2">The sequence shown here is derived from an EMBL/GenBank/DDBJ whole genome shotgun (WGS) entry which is preliminary data.</text>
</comment>
<accession>A0A520KG78</accession>
<dbReference type="GO" id="GO:0019843">
    <property type="term" value="F:rRNA binding"/>
    <property type="evidence" value="ECO:0007669"/>
    <property type="project" value="InterPro"/>
</dbReference>
<evidence type="ECO:0000313" key="5">
    <source>
        <dbReference type="Proteomes" id="UP000317265"/>
    </source>
</evidence>
<dbReference type="Gene3D" id="3.40.50.10480">
    <property type="entry name" value="Probable brix-domain ribosomal biogenesis protein"/>
    <property type="match status" value="1"/>
</dbReference>
<dbReference type="Proteomes" id="UP000317265">
    <property type="component" value="Unassembled WGS sequence"/>
</dbReference>
<evidence type="ECO:0000313" key="3">
    <source>
        <dbReference type="EMBL" id="TDA40104.1"/>
    </source>
</evidence>
<dbReference type="Proteomes" id="UP000316080">
    <property type="component" value="Unassembled WGS sequence"/>
</dbReference>
<name>A0A520KG78_9CREN</name>
<reference evidence="2 4" key="2">
    <citation type="journal article" date="2019" name="Nat. Microbiol.">
        <title>Wide diversity of methane and short-chain alkane metabolisms in uncultured archaea.</title>
        <authorList>
            <person name="Borrel G."/>
            <person name="Adam P.S."/>
            <person name="McKay L.J."/>
            <person name="Chen L.X."/>
            <person name="Sierra-Garcia I.N."/>
            <person name="Sieber C.M."/>
            <person name="Letourneur Q."/>
            <person name="Ghozlane A."/>
            <person name="Andersen G.L."/>
            <person name="Li W.J."/>
            <person name="Hallam S.J."/>
            <person name="Muyzer G."/>
            <person name="de Oliveira V.M."/>
            <person name="Inskeep W.P."/>
            <person name="Banfield J.F."/>
            <person name="Gribaldo S."/>
        </authorList>
    </citation>
    <scope>NUCLEOTIDE SEQUENCE [LARGE SCALE GENOMIC DNA]</scope>
    <source>
        <strain evidence="2">Verst-YHS</strain>
    </source>
</reference>
<dbReference type="AlphaFoldDB" id="A0A520KG78"/>
<evidence type="ECO:0000313" key="4">
    <source>
        <dbReference type="Proteomes" id="UP000316080"/>
    </source>
</evidence>
<gene>
    <name evidence="3" type="ORF">DSO09_01220</name>
    <name evidence="2" type="ORF">EF809_01920</name>
</gene>
<feature type="domain" description="Brix" evidence="1">
    <location>
        <begin position="1"/>
        <end position="181"/>
    </location>
</feature>
<dbReference type="EMBL" id="QNVI01000015">
    <property type="protein sequence ID" value="TDA40104.1"/>
    <property type="molecule type" value="Genomic_DNA"/>
</dbReference>
<dbReference type="EMBL" id="RXIH01000016">
    <property type="protein sequence ID" value="RZN56856.1"/>
    <property type="molecule type" value="Genomic_DNA"/>
</dbReference>
<protein>
    <recommendedName>
        <fullName evidence="1">Brix domain-containing protein</fullName>
    </recommendedName>
</protein>
<dbReference type="InterPro" id="IPR007109">
    <property type="entry name" value="Brix"/>
</dbReference>
<proteinExistence type="predicted"/>
<organism evidence="2 4">
    <name type="scientific">Thermoproteota archaeon</name>
    <dbReference type="NCBI Taxonomy" id="2056631"/>
    <lineage>
        <taxon>Archaea</taxon>
        <taxon>Thermoproteota</taxon>
    </lineage>
</organism>
<dbReference type="SUPFAM" id="SSF52954">
    <property type="entry name" value="Class II aaRS ABD-related"/>
    <property type="match status" value="1"/>
</dbReference>